<dbReference type="OrthoDB" id="1930727at2759"/>
<feature type="region of interest" description="Disordered" evidence="1">
    <location>
        <begin position="1"/>
        <end position="188"/>
    </location>
</feature>
<dbReference type="RefSeq" id="XP_010273380.1">
    <property type="nucleotide sequence ID" value="XM_010275078.2"/>
</dbReference>
<dbReference type="AlphaFoldDB" id="A0A1U8BAD9"/>
<organism evidence="2 3">
    <name type="scientific">Nelumbo nucifera</name>
    <name type="common">Sacred lotus</name>
    <dbReference type="NCBI Taxonomy" id="4432"/>
    <lineage>
        <taxon>Eukaryota</taxon>
        <taxon>Viridiplantae</taxon>
        <taxon>Streptophyta</taxon>
        <taxon>Embryophyta</taxon>
        <taxon>Tracheophyta</taxon>
        <taxon>Spermatophyta</taxon>
        <taxon>Magnoliopsida</taxon>
        <taxon>Proteales</taxon>
        <taxon>Nelumbonaceae</taxon>
        <taxon>Nelumbo</taxon>
    </lineage>
</organism>
<feature type="compositionally biased region" description="Polar residues" evidence="1">
    <location>
        <begin position="18"/>
        <end position="29"/>
    </location>
</feature>
<dbReference type="eggNOG" id="ENOG502S15Q">
    <property type="taxonomic scope" value="Eukaryota"/>
</dbReference>
<evidence type="ECO:0000256" key="1">
    <source>
        <dbReference type="SAM" id="MobiDB-lite"/>
    </source>
</evidence>
<evidence type="ECO:0000313" key="3">
    <source>
        <dbReference type="RefSeq" id="XP_010273380.1"/>
    </source>
</evidence>
<protein>
    <submittedName>
        <fullName evidence="3">Uncharacterized protein LOC104608951 isoform X1</fullName>
    </submittedName>
</protein>
<feature type="compositionally biased region" description="Basic and acidic residues" evidence="1">
    <location>
        <begin position="30"/>
        <end position="41"/>
    </location>
</feature>
<dbReference type="OMA" id="SPARECH"/>
<feature type="region of interest" description="Disordered" evidence="1">
    <location>
        <begin position="202"/>
        <end position="298"/>
    </location>
</feature>
<dbReference type="PANTHER" id="PTHR37187:SF7">
    <property type="entry name" value="EXPRESSED PROTEIN"/>
    <property type="match status" value="1"/>
</dbReference>
<proteinExistence type="predicted"/>
<dbReference type="STRING" id="4432.A0A1U8BAD9"/>
<evidence type="ECO:0000313" key="2">
    <source>
        <dbReference type="Proteomes" id="UP000189703"/>
    </source>
</evidence>
<dbReference type="KEGG" id="nnu:104608951"/>
<name>A0A1U8BAD9_NELNU</name>
<dbReference type="PANTHER" id="PTHR37187">
    <property type="entry name" value="EXPRESSED PROTEIN"/>
    <property type="match status" value="1"/>
</dbReference>
<feature type="compositionally biased region" description="Basic and acidic residues" evidence="1">
    <location>
        <begin position="122"/>
        <end position="134"/>
    </location>
</feature>
<gene>
    <name evidence="3" type="primary">LOC104608951</name>
</gene>
<feature type="compositionally biased region" description="Basic residues" evidence="1">
    <location>
        <begin position="1"/>
        <end position="12"/>
    </location>
</feature>
<dbReference type="GeneID" id="104608951"/>
<dbReference type="Proteomes" id="UP000189703">
    <property type="component" value="Unplaced"/>
</dbReference>
<reference evidence="3" key="1">
    <citation type="submission" date="2025-08" db="UniProtKB">
        <authorList>
            <consortium name="RefSeq"/>
        </authorList>
    </citation>
    <scope>IDENTIFICATION</scope>
</reference>
<feature type="compositionally biased region" description="Basic and acidic residues" evidence="1">
    <location>
        <begin position="92"/>
        <end position="114"/>
    </location>
</feature>
<dbReference type="InParanoid" id="A0A1U8BAD9"/>
<sequence>MPSGAKKRKAAKKKEQVANIQSPTNSQGNDDLKTHDEKESDSGYASSPTSEDHHHALEEEEEEENKDYSALGSVAADTKAMEESINGSTGEGENKHKVEAVEVLEVVRELKPDENSEGTDVVIEHVEYAKDSRDGGSSGDAGSSSTSSDDESQKPRVVEKNSSVTESEILVEEKGEGGETLPPVESVEPVVALSEGVSQILEAASESVDNTETTEVVVPKEKEEQPLPSSDETSGVSGVIDLASKENEGNVLPSIDAPPVETSKAVVSDEHHVQPQIPESSETQQQVERSAPPAVQPTSWKSCCGLFDVLTGSNR</sequence>
<feature type="compositionally biased region" description="Polar residues" evidence="1">
    <location>
        <begin position="227"/>
        <end position="236"/>
    </location>
</feature>
<feature type="compositionally biased region" description="Polar residues" evidence="1">
    <location>
        <begin position="277"/>
        <end position="288"/>
    </location>
</feature>
<accession>A0A1U8BAD9</accession>
<keyword evidence="2" id="KW-1185">Reference proteome</keyword>
<dbReference type="FunCoup" id="A0A1U8BAD9">
    <property type="interactions" value="965"/>
</dbReference>